<dbReference type="EMBL" id="JPKY01000194">
    <property type="protein sequence ID" value="KFH40516.1"/>
    <property type="molecule type" value="Genomic_DNA"/>
</dbReference>
<organism evidence="2 3">
    <name type="scientific">Hapsidospora chrysogenum (strain ATCC 11550 / CBS 779.69 / DSM 880 / IAM 14645 / JCM 23072 / IMI 49137)</name>
    <name type="common">Acremonium chrysogenum</name>
    <dbReference type="NCBI Taxonomy" id="857340"/>
    <lineage>
        <taxon>Eukaryota</taxon>
        <taxon>Fungi</taxon>
        <taxon>Dikarya</taxon>
        <taxon>Ascomycota</taxon>
        <taxon>Pezizomycotina</taxon>
        <taxon>Sordariomycetes</taxon>
        <taxon>Hypocreomycetidae</taxon>
        <taxon>Hypocreales</taxon>
        <taxon>Bionectriaceae</taxon>
        <taxon>Hapsidospora</taxon>
    </lineage>
</organism>
<sequence length="66" mass="7206">MGVQSTYSTGHHVVHDDETGVNFRKQFHTNQSFPARGKRVQEEGGGGRTKKRVTPLVGGRLVSSTP</sequence>
<keyword evidence="3" id="KW-1185">Reference proteome</keyword>
<reference evidence="3" key="1">
    <citation type="journal article" date="2014" name="Genome Announc.">
        <title>Genome sequence and annotation of Acremonium chrysogenum, producer of the beta-lactam antibiotic cephalosporin C.</title>
        <authorList>
            <person name="Terfehr D."/>
            <person name="Dahlmann T.A."/>
            <person name="Specht T."/>
            <person name="Zadra I."/>
            <person name="Kuernsteiner H."/>
            <person name="Kueck U."/>
        </authorList>
    </citation>
    <scope>NUCLEOTIDE SEQUENCE [LARGE SCALE GENOMIC DNA]</scope>
    <source>
        <strain evidence="3">ATCC 11550 / CBS 779.69 / DSM 880 / IAM 14645 / JCM 23072 / IMI 49137</strain>
    </source>
</reference>
<gene>
    <name evidence="2" type="ORF">ACRE_087970</name>
</gene>
<dbReference type="AlphaFoldDB" id="A0A086STT4"/>
<protein>
    <submittedName>
        <fullName evidence="2">Uncharacterized protein</fullName>
    </submittedName>
</protein>
<evidence type="ECO:0000313" key="2">
    <source>
        <dbReference type="EMBL" id="KFH40516.1"/>
    </source>
</evidence>
<evidence type="ECO:0000313" key="3">
    <source>
        <dbReference type="Proteomes" id="UP000029964"/>
    </source>
</evidence>
<comment type="caution">
    <text evidence="2">The sequence shown here is derived from an EMBL/GenBank/DDBJ whole genome shotgun (WGS) entry which is preliminary data.</text>
</comment>
<proteinExistence type="predicted"/>
<feature type="region of interest" description="Disordered" evidence="1">
    <location>
        <begin position="28"/>
        <end position="66"/>
    </location>
</feature>
<evidence type="ECO:0000256" key="1">
    <source>
        <dbReference type="SAM" id="MobiDB-lite"/>
    </source>
</evidence>
<dbReference type="HOGENOM" id="CLU_2830610_0_0_1"/>
<name>A0A086STT4_HAPC1</name>
<accession>A0A086STT4</accession>
<dbReference type="Proteomes" id="UP000029964">
    <property type="component" value="Unassembled WGS sequence"/>
</dbReference>